<dbReference type="InterPro" id="IPR001638">
    <property type="entry name" value="Solute-binding_3/MltF_N"/>
</dbReference>
<keyword evidence="3 4" id="KW-0732">Signal</keyword>
<dbReference type="Pfam" id="PF00497">
    <property type="entry name" value="SBP_bac_3"/>
    <property type="match status" value="1"/>
</dbReference>
<dbReference type="SMART" id="SM00079">
    <property type="entry name" value="PBPe"/>
    <property type="match status" value="1"/>
</dbReference>
<dbReference type="GO" id="GO:0030288">
    <property type="term" value="C:outer membrane-bounded periplasmic space"/>
    <property type="evidence" value="ECO:0007669"/>
    <property type="project" value="TreeGrafter"/>
</dbReference>
<evidence type="ECO:0000256" key="1">
    <source>
        <dbReference type="ARBA" id="ARBA00010333"/>
    </source>
</evidence>
<feature type="domain" description="Solute-binding protein family 3/N-terminal" evidence="5">
    <location>
        <begin position="41"/>
        <end position="262"/>
    </location>
</feature>
<gene>
    <name evidence="7" type="ORF">SAMN04489764_2151</name>
</gene>
<dbReference type="GO" id="GO:0015276">
    <property type="term" value="F:ligand-gated monoatomic ion channel activity"/>
    <property type="evidence" value="ECO:0007669"/>
    <property type="project" value="InterPro"/>
</dbReference>
<evidence type="ECO:0000256" key="3">
    <source>
        <dbReference type="ARBA" id="ARBA00022729"/>
    </source>
</evidence>
<keyword evidence="8" id="KW-1185">Reference proteome</keyword>
<dbReference type="CDD" id="cd13690">
    <property type="entry name" value="PBP2_GluB"/>
    <property type="match status" value="1"/>
</dbReference>
<accession>A0A1H1DST7</accession>
<reference evidence="7 8" key="1">
    <citation type="submission" date="2016-10" db="EMBL/GenBank/DDBJ databases">
        <authorList>
            <person name="de Groot N.N."/>
        </authorList>
    </citation>
    <scope>NUCLEOTIDE SEQUENCE [LARGE SCALE GENOMIC DNA]</scope>
    <source>
        <strain evidence="7 8">DSM 43794</strain>
    </source>
</reference>
<evidence type="ECO:0000259" key="5">
    <source>
        <dbReference type="SMART" id="SM00062"/>
    </source>
</evidence>
<dbReference type="PANTHER" id="PTHR30085:SF6">
    <property type="entry name" value="ABC TRANSPORTER GLUTAMINE-BINDING PROTEIN GLNH"/>
    <property type="match status" value="1"/>
</dbReference>
<organism evidence="7 8">
    <name type="scientific">Thermostaphylospora chromogena</name>
    <dbReference type="NCBI Taxonomy" id="35622"/>
    <lineage>
        <taxon>Bacteria</taxon>
        <taxon>Bacillati</taxon>
        <taxon>Actinomycetota</taxon>
        <taxon>Actinomycetes</taxon>
        <taxon>Streptosporangiales</taxon>
        <taxon>Thermomonosporaceae</taxon>
        <taxon>Thermostaphylospora</taxon>
    </lineage>
</organism>
<dbReference type="GO" id="GO:0005576">
    <property type="term" value="C:extracellular region"/>
    <property type="evidence" value="ECO:0007669"/>
    <property type="project" value="TreeGrafter"/>
</dbReference>
<dbReference type="Proteomes" id="UP000217103">
    <property type="component" value="Unassembled WGS sequence"/>
</dbReference>
<dbReference type="GO" id="GO:0016020">
    <property type="term" value="C:membrane"/>
    <property type="evidence" value="ECO:0007669"/>
    <property type="project" value="InterPro"/>
</dbReference>
<feature type="signal peptide" evidence="4">
    <location>
        <begin position="1"/>
        <end position="22"/>
    </location>
</feature>
<dbReference type="EMBL" id="FNKK01000002">
    <property type="protein sequence ID" value="SDQ79497.1"/>
    <property type="molecule type" value="Genomic_DNA"/>
</dbReference>
<protein>
    <submittedName>
        <fullName evidence="7">Amino acid ABC transporter substrate-binding protein, PAAT family</fullName>
    </submittedName>
</protein>
<dbReference type="InterPro" id="IPR001320">
    <property type="entry name" value="Iontro_rcpt_C"/>
</dbReference>
<evidence type="ECO:0000259" key="6">
    <source>
        <dbReference type="SMART" id="SM00079"/>
    </source>
</evidence>
<proteinExistence type="inferred from homology"/>
<dbReference type="InterPro" id="IPR051455">
    <property type="entry name" value="Bact_solute-bind_prot3"/>
</dbReference>
<feature type="domain" description="Ionotropic glutamate receptor C-terminal" evidence="6">
    <location>
        <begin position="41"/>
        <end position="261"/>
    </location>
</feature>
<comment type="similarity">
    <text evidence="1">Belongs to the bacterial solute-binding protein 3 family.</text>
</comment>
<dbReference type="AlphaFoldDB" id="A0A1H1DST7"/>
<evidence type="ECO:0000313" key="7">
    <source>
        <dbReference type="EMBL" id="SDQ79497.1"/>
    </source>
</evidence>
<keyword evidence="2" id="KW-0813">Transport</keyword>
<dbReference type="PANTHER" id="PTHR30085">
    <property type="entry name" value="AMINO ACID ABC TRANSPORTER PERMEASE"/>
    <property type="match status" value="1"/>
</dbReference>
<dbReference type="STRING" id="35622.SAMN04489764_2151"/>
<feature type="chain" id="PRO_5011627310" evidence="4">
    <location>
        <begin position="23"/>
        <end position="277"/>
    </location>
</feature>
<dbReference type="Gene3D" id="3.40.190.10">
    <property type="entry name" value="Periplasmic binding protein-like II"/>
    <property type="match status" value="2"/>
</dbReference>
<dbReference type="SUPFAM" id="SSF53850">
    <property type="entry name" value="Periplasmic binding protein-like II"/>
    <property type="match status" value="1"/>
</dbReference>
<dbReference type="RefSeq" id="WP_242659220.1">
    <property type="nucleotide sequence ID" value="NZ_FNKK01000002.1"/>
</dbReference>
<name>A0A1H1DST7_9ACTN</name>
<dbReference type="SMART" id="SM00062">
    <property type="entry name" value="PBPb"/>
    <property type="match status" value="1"/>
</dbReference>
<evidence type="ECO:0000256" key="2">
    <source>
        <dbReference type="ARBA" id="ARBA00022448"/>
    </source>
</evidence>
<sequence length="277" mass="29975">MNRKERVMRVRLAAIATIAALAAAGCGLGGGQHPSILDKETLVVGVKPDQPGLGLLKNGRYEGFDVDVARYVTRKLGFTDVRFTSAPSARREEMLQRGEVDLILASYSITPERLTKVGFAGPYYVAHQDTLVRASDTQIGNVRDLQGKRLCQVTGSNSWKRVMEEREVAVNLVKADSYSDCVEKLKAGQVDAVSTDDLILAGFAANQGGAVKIVNAPFTNERYGVGIKREDVAGCEAVNRAISEMYLDGTAEKLLKKWFGSTGLKLTTTVPQFEGCG</sequence>
<evidence type="ECO:0000256" key="4">
    <source>
        <dbReference type="SAM" id="SignalP"/>
    </source>
</evidence>
<dbReference type="PROSITE" id="PS51257">
    <property type="entry name" value="PROKAR_LIPOPROTEIN"/>
    <property type="match status" value="1"/>
</dbReference>
<evidence type="ECO:0000313" key="8">
    <source>
        <dbReference type="Proteomes" id="UP000217103"/>
    </source>
</evidence>
<dbReference type="GO" id="GO:0006865">
    <property type="term" value="P:amino acid transport"/>
    <property type="evidence" value="ECO:0007669"/>
    <property type="project" value="TreeGrafter"/>
</dbReference>